<dbReference type="GO" id="GO:0004719">
    <property type="term" value="F:protein-L-isoaspartate (D-aspartate) O-methyltransferase activity"/>
    <property type="evidence" value="ECO:0007669"/>
    <property type="project" value="UniProtKB-EC"/>
</dbReference>
<reference evidence="2" key="1">
    <citation type="submission" date="2018-10" db="EMBL/GenBank/DDBJ databases">
        <authorList>
            <person name="Gruber-Vodicka H."/>
            <person name="Jaeckle O."/>
        </authorList>
    </citation>
    <scope>NUCLEOTIDE SEQUENCE</scope>
</reference>
<dbReference type="GO" id="GO:0032259">
    <property type="term" value="P:methylation"/>
    <property type="evidence" value="ECO:0007669"/>
    <property type="project" value="UniProtKB-KW"/>
</dbReference>
<dbReference type="InterPro" id="IPR000682">
    <property type="entry name" value="PCMT"/>
</dbReference>
<dbReference type="EMBL" id="LR026963">
    <property type="protein sequence ID" value="VBB69059.1"/>
    <property type="molecule type" value="Genomic_DNA"/>
</dbReference>
<dbReference type="CDD" id="cd02440">
    <property type="entry name" value="AdoMet_MTases"/>
    <property type="match status" value="1"/>
</dbReference>
<dbReference type="Gene3D" id="3.40.50.150">
    <property type="entry name" value="Vaccinia Virus protein VP39"/>
    <property type="match status" value="1"/>
</dbReference>
<organism evidence="2">
    <name type="scientific">invertebrate metagenome</name>
    <dbReference type="NCBI Taxonomy" id="1711999"/>
    <lineage>
        <taxon>unclassified sequences</taxon>
        <taxon>metagenomes</taxon>
        <taxon>organismal metagenomes</taxon>
    </lineage>
</organism>
<name>A0A484H591_9ZZZZ</name>
<evidence type="ECO:0000313" key="2">
    <source>
        <dbReference type="EMBL" id="VBB69059.1"/>
    </source>
</evidence>
<comment type="similarity">
    <text evidence="1">Belongs to the methyltransferase superfamily. L-isoaspartyl/D-aspartyl protein methyltransferase family.</text>
</comment>
<dbReference type="EC" id="2.1.1.77" evidence="2"/>
<dbReference type="Pfam" id="PF01135">
    <property type="entry name" value="PCMT"/>
    <property type="match status" value="1"/>
</dbReference>
<evidence type="ECO:0000256" key="1">
    <source>
        <dbReference type="ARBA" id="ARBA00005369"/>
    </source>
</evidence>
<proteinExistence type="inferred from homology"/>
<sequence>MDFIGARQRMVLSQIRTNKVTDPFVIDSLATLPREVFVPQLMRDTAYRDEDLPIGSDRYLMEPMVLARLLQLACIRPTDVVLDIGCATGYSAGILARLATTVIALESDLRLAETAVSVLAGQGIDNVAVITAPLERGYVAQAPYDVIVFEGAVDSIPREIRDQLDDGGRLVALVIQSGLFATATLVKRAGHVFSCRTEFEASTARLPGFERAPGFVF</sequence>
<dbReference type="InterPro" id="IPR029063">
    <property type="entry name" value="SAM-dependent_MTases_sf"/>
</dbReference>
<keyword evidence="2" id="KW-0808">Transferase</keyword>
<dbReference type="GO" id="GO:0005737">
    <property type="term" value="C:cytoplasm"/>
    <property type="evidence" value="ECO:0007669"/>
    <property type="project" value="TreeGrafter"/>
</dbReference>
<gene>
    <name evidence="2" type="ORF">RIEGSTA812A_PEG_532</name>
</gene>
<dbReference type="PANTHER" id="PTHR11579">
    <property type="entry name" value="PROTEIN-L-ISOASPARTATE O-METHYLTRANSFERASE"/>
    <property type="match status" value="1"/>
</dbReference>
<keyword evidence="2" id="KW-0489">Methyltransferase</keyword>
<dbReference type="AlphaFoldDB" id="A0A484H591"/>
<accession>A0A484H591</accession>
<dbReference type="PANTHER" id="PTHR11579:SF18">
    <property type="entry name" value="PROTEIN-L-ISOASPARTATE O-METHYLTRANSFERASE"/>
    <property type="match status" value="1"/>
</dbReference>
<protein>
    <submittedName>
        <fullName evidence="2">Protein-L-isoaspartate O-methyltransferase</fullName>
        <ecNumber evidence="2">2.1.1.77</ecNumber>
    </submittedName>
</protein>
<dbReference type="SUPFAM" id="SSF53335">
    <property type="entry name" value="S-adenosyl-L-methionine-dependent methyltransferases"/>
    <property type="match status" value="1"/>
</dbReference>